<dbReference type="PANTHER" id="PTHR12081:SF18">
    <property type="entry name" value="TRANSCRIPTION FACTOR E2F2-RELATED"/>
    <property type="match status" value="1"/>
</dbReference>
<evidence type="ECO:0000313" key="10">
    <source>
        <dbReference type="Proteomes" id="UP000838412"/>
    </source>
</evidence>
<accession>A0A8K0A839</accession>
<dbReference type="SUPFAM" id="SSF46785">
    <property type="entry name" value="Winged helix' DNA-binding domain"/>
    <property type="match status" value="1"/>
</dbReference>
<dbReference type="PANTHER" id="PTHR12081">
    <property type="entry name" value="TRANSCRIPTION FACTOR E2F"/>
    <property type="match status" value="1"/>
</dbReference>
<evidence type="ECO:0000256" key="6">
    <source>
        <dbReference type="SAM" id="Coils"/>
    </source>
</evidence>
<dbReference type="OrthoDB" id="1743261at2759"/>
<keyword evidence="4 5" id="KW-0804">Transcription</keyword>
<evidence type="ECO:0000256" key="3">
    <source>
        <dbReference type="ARBA" id="ARBA00023125"/>
    </source>
</evidence>
<feature type="compositionally biased region" description="Polar residues" evidence="7">
    <location>
        <begin position="1"/>
        <end position="11"/>
    </location>
</feature>
<name>A0A8K0A839_BRALA</name>
<keyword evidence="10" id="KW-1185">Reference proteome</keyword>
<dbReference type="FunFam" id="1.10.10.10:FF:000008">
    <property type="entry name" value="E2F transcription factor 1"/>
    <property type="match status" value="1"/>
</dbReference>
<dbReference type="AlphaFoldDB" id="A0A8K0A839"/>
<evidence type="ECO:0000256" key="2">
    <source>
        <dbReference type="ARBA" id="ARBA00023015"/>
    </source>
</evidence>
<keyword evidence="5" id="KW-0539">Nucleus</keyword>
<dbReference type="Gene3D" id="6.10.250.540">
    <property type="match status" value="1"/>
</dbReference>
<comment type="subcellular location">
    <subcellularLocation>
        <location evidence="5">Nucleus</location>
    </subcellularLocation>
</comment>
<dbReference type="InterPro" id="IPR032198">
    <property type="entry name" value="E2F_CC-MB"/>
</dbReference>
<organism evidence="9 10">
    <name type="scientific">Branchiostoma lanceolatum</name>
    <name type="common">Common lancelet</name>
    <name type="synonym">Amphioxus lanceolatum</name>
    <dbReference type="NCBI Taxonomy" id="7740"/>
    <lineage>
        <taxon>Eukaryota</taxon>
        <taxon>Metazoa</taxon>
        <taxon>Chordata</taxon>
        <taxon>Cephalochordata</taxon>
        <taxon>Leptocardii</taxon>
        <taxon>Amphioxiformes</taxon>
        <taxon>Branchiostomatidae</taxon>
        <taxon>Branchiostoma</taxon>
    </lineage>
</organism>
<feature type="region of interest" description="Disordered" evidence="7">
    <location>
        <begin position="1"/>
        <end position="28"/>
    </location>
</feature>
<dbReference type="EMBL" id="OV696692">
    <property type="protein sequence ID" value="CAH1270567.1"/>
    <property type="molecule type" value="Genomic_DNA"/>
</dbReference>
<dbReference type="SMART" id="SM01372">
    <property type="entry name" value="E2F_TDP"/>
    <property type="match status" value="1"/>
</dbReference>
<dbReference type="GO" id="GO:0090575">
    <property type="term" value="C:RNA polymerase II transcription regulator complex"/>
    <property type="evidence" value="ECO:0007669"/>
    <property type="project" value="TreeGrafter"/>
</dbReference>
<dbReference type="GO" id="GO:0000981">
    <property type="term" value="F:DNA-binding transcription factor activity, RNA polymerase II-specific"/>
    <property type="evidence" value="ECO:0007669"/>
    <property type="project" value="TreeGrafter"/>
</dbReference>
<dbReference type="CDD" id="cd14660">
    <property type="entry name" value="E2F_DD"/>
    <property type="match status" value="1"/>
</dbReference>
<evidence type="ECO:0000256" key="1">
    <source>
        <dbReference type="ARBA" id="ARBA00010940"/>
    </source>
</evidence>
<proteinExistence type="inferred from homology"/>
<dbReference type="InterPro" id="IPR015633">
    <property type="entry name" value="E2F"/>
</dbReference>
<evidence type="ECO:0000256" key="4">
    <source>
        <dbReference type="ARBA" id="ARBA00023163"/>
    </source>
</evidence>
<dbReference type="Gene3D" id="1.10.10.10">
    <property type="entry name" value="Winged helix-like DNA-binding domain superfamily/Winged helix DNA-binding domain"/>
    <property type="match status" value="1"/>
</dbReference>
<dbReference type="GO" id="GO:0046983">
    <property type="term" value="F:protein dimerization activity"/>
    <property type="evidence" value="ECO:0007669"/>
    <property type="project" value="InterPro"/>
</dbReference>
<feature type="domain" description="E2F/DP family winged-helix DNA-binding" evidence="8">
    <location>
        <begin position="27"/>
        <end position="93"/>
    </location>
</feature>
<dbReference type="InterPro" id="IPR036390">
    <property type="entry name" value="WH_DNA-bd_sf"/>
</dbReference>
<dbReference type="SUPFAM" id="SSF144074">
    <property type="entry name" value="E2F-DP heterodimerization region"/>
    <property type="match status" value="1"/>
</dbReference>
<evidence type="ECO:0000259" key="8">
    <source>
        <dbReference type="SMART" id="SM01372"/>
    </source>
</evidence>
<dbReference type="Pfam" id="PF02319">
    <property type="entry name" value="WHD_E2F_TDP"/>
    <property type="match status" value="1"/>
</dbReference>
<evidence type="ECO:0000313" key="9">
    <source>
        <dbReference type="EMBL" id="CAH1270567.1"/>
    </source>
</evidence>
<feature type="coiled-coil region" evidence="6">
    <location>
        <begin position="100"/>
        <end position="127"/>
    </location>
</feature>
<comment type="similarity">
    <text evidence="1 5">Belongs to the E2F/DP family.</text>
</comment>
<dbReference type="Pfam" id="PF16421">
    <property type="entry name" value="E2F_CC-MB"/>
    <property type="match status" value="1"/>
</dbReference>
<keyword evidence="6" id="KW-0175">Coiled coil</keyword>
<protein>
    <submittedName>
        <fullName evidence="9">E2F5 protein</fullName>
    </submittedName>
</protein>
<dbReference type="Proteomes" id="UP000838412">
    <property type="component" value="Chromosome 7"/>
</dbReference>
<evidence type="ECO:0000256" key="7">
    <source>
        <dbReference type="SAM" id="MobiDB-lite"/>
    </source>
</evidence>
<dbReference type="GO" id="GO:0000978">
    <property type="term" value="F:RNA polymerase II cis-regulatory region sequence-specific DNA binding"/>
    <property type="evidence" value="ECO:0007669"/>
    <property type="project" value="InterPro"/>
</dbReference>
<sequence length="361" mass="39094">MLLRAQRSTSGKFKMNMADASPAGPSRHEKSLGLLTTKFVTLLQEAKDGVLDLKVAADTLAVRQKRRIYDITNVLEGIGLIEKKSKNSIQWKGAGPGCNTTEISNRLGELKDELEALERKEAELDQQRLWVQQSIKNVTEDVENHRLAYVTHEDLCRCFRGDTLLAVQAPSGTQLEVPIPEAASQAQGKKYQIHLKSHSGPIYVLLVNKDTSSSSPVVVPVPPPDMPAVQQQGTPAKVPQQTVPLIQQGVSTPGKSALPQTSVAASPMDTMSLPPTQPSPVKPGLVPTLGGEIHAFGDIGGLFDPSKDPSMDGEFIDELMASEAFAPLLRLSPPPGDHDYHFNLDDSEGVCDLFDVPMLDL</sequence>
<dbReference type="InterPro" id="IPR003316">
    <property type="entry name" value="E2F_WHTH_DNA-bd_dom"/>
</dbReference>
<keyword evidence="3 5" id="KW-0238">DNA-binding</keyword>
<gene>
    <name evidence="9" type="primary">E2F5</name>
    <name evidence="9" type="ORF">BLAG_LOCUS22807</name>
</gene>
<evidence type="ECO:0000256" key="5">
    <source>
        <dbReference type="RuleBase" id="RU003796"/>
    </source>
</evidence>
<keyword evidence="2 5" id="KW-0805">Transcription regulation</keyword>
<dbReference type="InterPro" id="IPR037241">
    <property type="entry name" value="E2F-DP_heterodim"/>
</dbReference>
<dbReference type="InterPro" id="IPR036388">
    <property type="entry name" value="WH-like_DNA-bd_sf"/>
</dbReference>
<reference evidence="9" key="1">
    <citation type="submission" date="2022-01" db="EMBL/GenBank/DDBJ databases">
        <authorList>
            <person name="Braso-Vives M."/>
        </authorList>
    </citation>
    <scope>NUCLEOTIDE SEQUENCE</scope>
</reference>